<dbReference type="GO" id="GO:0016020">
    <property type="term" value="C:membrane"/>
    <property type="evidence" value="ECO:0007669"/>
    <property type="project" value="TreeGrafter"/>
</dbReference>
<gene>
    <name evidence="4" type="primary">LOC117573287</name>
</gene>
<evidence type="ECO:0000313" key="4">
    <source>
        <dbReference type="RefSeq" id="XP_034112284.2"/>
    </source>
</evidence>
<dbReference type="GO" id="GO:1902387">
    <property type="term" value="F:ceramide 1-phosphate binding"/>
    <property type="evidence" value="ECO:0007669"/>
    <property type="project" value="TreeGrafter"/>
</dbReference>
<dbReference type="GeneID" id="117573287"/>
<feature type="non-terminal residue" evidence="4">
    <location>
        <position position="1"/>
    </location>
</feature>
<dbReference type="Proteomes" id="UP000515160">
    <property type="component" value="Chromosome X"/>
</dbReference>
<sequence length="200" mass="22868">SEKMANARIQFKTLKGFPEATDKIETQTFLNAAKEIVTVIETFGKLFTPVISDMNGNINKLTKVYGTDVLKYQYLEDMIVLNVNVDDFAANALLWLKRGLQLICTFFENIYNDAQSSEALKQHLQDAYERTLKPYHGFIVQSTIKIIYSWVPTRSQLLGQGDAQQENIEVLTNYLPTMRAQLDRIDALLKSHNLDDSRKV</sequence>
<dbReference type="Pfam" id="PF08718">
    <property type="entry name" value="GLTP"/>
    <property type="match status" value="1"/>
</dbReference>
<proteinExistence type="predicted"/>
<keyword evidence="3" id="KW-1185">Reference proteome</keyword>
<dbReference type="Gene3D" id="1.10.3520.10">
    <property type="entry name" value="Glycolipid transfer protein"/>
    <property type="match status" value="1"/>
</dbReference>
<accession>A0A6P8XHJ1</accession>
<dbReference type="InterPro" id="IPR036497">
    <property type="entry name" value="GLTP_sf"/>
</dbReference>
<evidence type="ECO:0000259" key="2">
    <source>
        <dbReference type="Pfam" id="PF08718"/>
    </source>
</evidence>
<dbReference type="FunFam" id="1.10.3520.10:FF:000001">
    <property type="entry name" value="Pleckstrin domain-containing family A member 8"/>
    <property type="match status" value="1"/>
</dbReference>
<dbReference type="GO" id="GO:0005829">
    <property type="term" value="C:cytosol"/>
    <property type="evidence" value="ECO:0007669"/>
    <property type="project" value="TreeGrafter"/>
</dbReference>
<keyword evidence="1" id="KW-0813">Transport</keyword>
<dbReference type="InterPro" id="IPR014830">
    <property type="entry name" value="Glycolipid_transfer_prot_dom"/>
</dbReference>
<organism evidence="3 4">
    <name type="scientific">Drosophila albomicans</name>
    <name type="common">Fruit fly</name>
    <dbReference type="NCBI Taxonomy" id="7291"/>
    <lineage>
        <taxon>Eukaryota</taxon>
        <taxon>Metazoa</taxon>
        <taxon>Ecdysozoa</taxon>
        <taxon>Arthropoda</taxon>
        <taxon>Hexapoda</taxon>
        <taxon>Insecta</taxon>
        <taxon>Pterygota</taxon>
        <taxon>Neoptera</taxon>
        <taxon>Endopterygota</taxon>
        <taxon>Diptera</taxon>
        <taxon>Brachycera</taxon>
        <taxon>Muscomorpha</taxon>
        <taxon>Ephydroidea</taxon>
        <taxon>Drosophilidae</taxon>
        <taxon>Drosophila</taxon>
    </lineage>
</organism>
<dbReference type="RefSeq" id="XP_034112284.2">
    <property type="nucleotide sequence ID" value="XM_034256393.2"/>
</dbReference>
<dbReference type="PANTHER" id="PTHR10219">
    <property type="entry name" value="GLYCOLIPID TRANSFER PROTEIN-RELATED"/>
    <property type="match status" value="1"/>
</dbReference>
<reference evidence="4" key="1">
    <citation type="submission" date="2025-08" db="UniProtKB">
        <authorList>
            <consortium name="RefSeq"/>
        </authorList>
    </citation>
    <scope>IDENTIFICATION</scope>
    <source>
        <strain evidence="4">15112-1751.03</strain>
        <tissue evidence="4">Whole Adult</tissue>
    </source>
</reference>
<dbReference type="PANTHER" id="PTHR10219:SF25">
    <property type="entry name" value="PLECKSTRIN HOMOLOGY DOMAIN-CONTAINING FAMILY A MEMBER 8"/>
    <property type="match status" value="1"/>
</dbReference>
<dbReference type="OrthoDB" id="205255at2759"/>
<evidence type="ECO:0000313" key="3">
    <source>
        <dbReference type="Proteomes" id="UP000515160"/>
    </source>
</evidence>
<name>A0A6P8XHJ1_DROAB</name>
<feature type="domain" description="Glycolipid transfer protein" evidence="2">
    <location>
        <begin position="24"/>
        <end position="158"/>
    </location>
</feature>
<dbReference type="GO" id="GO:1902388">
    <property type="term" value="F:ceramide 1-phosphate transfer activity"/>
    <property type="evidence" value="ECO:0007669"/>
    <property type="project" value="TreeGrafter"/>
</dbReference>
<dbReference type="AlphaFoldDB" id="A0A6P8XHJ1"/>
<protein>
    <submittedName>
        <fullName evidence="4">Glycolipid transfer protein</fullName>
    </submittedName>
</protein>
<dbReference type="SUPFAM" id="SSF110004">
    <property type="entry name" value="Glycolipid transfer protein, GLTP"/>
    <property type="match status" value="1"/>
</dbReference>
<evidence type="ECO:0000256" key="1">
    <source>
        <dbReference type="ARBA" id="ARBA00022448"/>
    </source>
</evidence>